<gene>
    <name evidence="2" type="ORF">F896_01920</name>
    <name evidence="3" type="ORF">Q3V53_10340</name>
</gene>
<dbReference type="AlphaFoldDB" id="R9AZE5"/>
<organism evidence="2 4">
    <name type="scientific">Acinetobacter genomosp. 15BJ</name>
    <dbReference type="NCBI Taxonomy" id="106651"/>
    <lineage>
        <taxon>Bacteria</taxon>
        <taxon>Pseudomonadati</taxon>
        <taxon>Pseudomonadota</taxon>
        <taxon>Gammaproteobacteria</taxon>
        <taxon>Moraxellales</taxon>
        <taxon>Moraxellaceae</taxon>
        <taxon>Acinetobacter</taxon>
    </lineage>
</organism>
<feature type="transmembrane region" description="Helical" evidence="1">
    <location>
        <begin position="463"/>
        <end position="484"/>
    </location>
</feature>
<evidence type="ECO:0000313" key="5">
    <source>
        <dbReference type="Proteomes" id="UP001168902"/>
    </source>
</evidence>
<dbReference type="Pfam" id="PF03929">
    <property type="entry name" value="PepSY_TM"/>
    <property type="match status" value="1"/>
</dbReference>
<dbReference type="Proteomes" id="UP000016203">
    <property type="component" value="Unassembled WGS sequence"/>
</dbReference>
<dbReference type="InterPro" id="IPR005625">
    <property type="entry name" value="PepSY-ass_TM"/>
</dbReference>
<dbReference type="EMBL" id="AQFL01000012">
    <property type="protein sequence ID" value="EOR07547.1"/>
    <property type="molecule type" value="Genomic_DNA"/>
</dbReference>
<feature type="transmembrane region" description="Helical" evidence="1">
    <location>
        <begin position="250"/>
        <end position="271"/>
    </location>
</feature>
<dbReference type="RefSeq" id="WP_016163616.1">
    <property type="nucleotide sequence ID" value="NZ_JAKZGC010000006.1"/>
</dbReference>
<comment type="caution">
    <text evidence="2">The sequence shown here is derived from an EMBL/GenBank/DDBJ whole genome shotgun (WGS) entry which is preliminary data.</text>
</comment>
<evidence type="ECO:0000256" key="1">
    <source>
        <dbReference type="SAM" id="Phobius"/>
    </source>
</evidence>
<dbReference type="OrthoDB" id="9760788at2"/>
<keyword evidence="5" id="KW-1185">Reference proteome</keyword>
<sequence length="487" mass="55329">MNAKQLKKLLSSHRSFGMVLGILVLFWALTGVLHPIMSATQPQPVKRMPPSQQFNLEHALPVASILRQQQIDQFSALQTIELQPNLVAYRVQLLHQDIAEYFNSQTGQTIENAEQQNAKRLAIWYTGLLEQQIISAQLITAFSDDYPSVNRLLPVWRVDFQNGLRAYVDPSQARLATLSSDQKMWMAKIFRLGHTWTWGDQAWTGQTILMQMTLIGILCMIFMGIGLFFNIHNRRNHRLGQKPIRFLHRYLGICLSVFILLWVISGFYHIWQKKPDIKNTQPIFHVADLSTEAWQHVTAQPIQRLDLVPITFSQTHTRAAWMIQAIGQSPLQGSMTAASKAHDHHTTKTVAPAIEFVDAGNGELLDILKQSKQLAASYLDLKPEQIQQASWVTSFGGEYGFINKRLPVIKVETRLENQLRLYIEPSSGVIAAQVTQQDALEGFSFAYLHKWTWLPIDKTLRDIILGTIAALVALLAVLGFLVLLRKR</sequence>
<dbReference type="HOGENOM" id="CLU_043919_0_0_6"/>
<accession>R9AZE5</accession>
<reference evidence="2 4" key="1">
    <citation type="submission" date="2013-03" db="EMBL/GenBank/DDBJ databases">
        <title>The Genome Sequence of Acinetobacter sp. CIP 110321.</title>
        <authorList>
            <consortium name="The Broad Institute Genome Sequencing Platform"/>
            <consortium name="The Broad Institute Genome Sequencing Center for Infectious Disease"/>
            <person name="Cerqueira G."/>
            <person name="Feldgarden M."/>
            <person name="Courvalin P."/>
            <person name="Perichon B."/>
            <person name="Grillot-Courvalin C."/>
            <person name="Clermont D."/>
            <person name="Rocha E."/>
            <person name="Yoon E.-J."/>
            <person name="Nemec A."/>
            <person name="Walker B."/>
            <person name="Young S.K."/>
            <person name="Zeng Q."/>
            <person name="Gargeya S."/>
            <person name="Fitzgerald M."/>
            <person name="Haas B."/>
            <person name="Abouelleil A."/>
            <person name="Alvarado L."/>
            <person name="Arachchi H.M."/>
            <person name="Berlin A.M."/>
            <person name="Chapman S.B."/>
            <person name="Dewar J."/>
            <person name="Goldberg J."/>
            <person name="Griggs A."/>
            <person name="Gujja S."/>
            <person name="Hansen M."/>
            <person name="Howarth C."/>
            <person name="Imamovic A."/>
            <person name="Larimer J."/>
            <person name="McCowan C."/>
            <person name="Murphy C."/>
            <person name="Neiman D."/>
            <person name="Pearson M."/>
            <person name="Priest M."/>
            <person name="Roberts A."/>
            <person name="Saif S."/>
            <person name="Shea T."/>
            <person name="Sisk P."/>
            <person name="Sykes S."/>
            <person name="Wortman J."/>
            <person name="Nusbaum C."/>
            <person name="Birren B."/>
        </authorList>
    </citation>
    <scope>NUCLEOTIDE SEQUENCE [LARGE SCALE GENOMIC DNA]</scope>
    <source>
        <strain evidence="2 4">CIP 110321</strain>
    </source>
</reference>
<evidence type="ECO:0000313" key="3">
    <source>
        <dbReference type="EMBL" id="MDO3657592.1"/>
    </source>
</evidence>
<dbReference type="PATRIC" id="fig|1217699.3.peg.1863"/>
<evidence type="ECO:0000313" key="4">
    <source>
        <dbReference type="Proteomes" id="UP000016203"/>
    </source>
</evidence>
<keyword evidence="1" id="KW-0812">Transmembrane</keyword>
<dbReference type="EMBL" id="JAUMJH010000023">
    <property type="protein sequence ID" value="MDO3657592.1"/>
    <property type="molecule type" value="Genomic_DNA"/>
</dbReference>
<feature type="transmembrane region" description="Helical" evidence="1">
    <location>
        <begin position="208"/>
        <end position="229"/>
    </location>
</feature>
<dbReference type="Proteomes" id="UP001168902">
    <property type="component" value="Unassembled WGS sequence"/>
</dbReference>
<name>R9AZE5_9GAMM</name>
<keyword evidence="1" id="KW-0472">Membrane</keyword>
<protein>
    <submittedName>
        <fullName evidence="3">PepSY domain-containing protein</fullName>
    </submittedName>
</protein>
<evidence type="ECO:0000313" key="2">
    <source>
        <dbReference type="EMBL" id="EOR07547.1"/>
    </source>
</evidence>
<proteinExistence type="predicted"/>
<keyword evidence="1" id="KW-1133">Transmembrane helix</keyword>
<reference evidence="3 5" key="2">
    <citation type="submission" date="2023-07" db="EMBL/GenBank/DDBJ databases">
        <title>A novel proteolytic Acinetobacter species.</title>
        <authorList>
            <person name="Nemec A."/>
            <person name="Radolfova-Krizova L."/>
        </authorList>
    </citation>
    <scope>NUCLEOTIDE SEQUENCE [LARGE SCALE GENOMIC DNA]</scope>
    <source>
        <strain evidence="3 5">NIPH 1865</strain>
    </source>
</reference>